<dbReference type="AlphaFoldDB" id="A0A7C9EN24"/>
<protein>
    <submittedName>
        <fullName evidence="1">Uncharacterized protein</fullName>
    </submittedName>
</protein>
<evidence type="ECO:0000313" key="1">
    <source>
        <dbReference type="EMBL" id="MBA4666168.1"/>
    </source>
</evidence>
<accession>A0A7C9EN24</accession>
<proteinExistence type="predicted"/>
<organism evidence="1">
    <name type="scientific">Opuntia streptacantha</name>
    <name type="common">Prickly pear cactus</name>
    <name type="synonym">Opuntia cardona</name>
    <dbReference type="NCBI Taxonomy" id="393608"/>
    <lineage>
        <taxon>Eukaryota</taxon>
        <taxon>Viridiplantae</taxon>
        <taxon>Streptophyta</taxon>
        <taxon>Embryophyta</taxon>
        <taxon>Tracheophyta</taxon>
        <taxon>Spermatophyta</taxon>
        <taxon>Magnoliopsida</taxon>
        <taxon>eudicotyledons</taxon>
        <taxon>Gunneridae</taxon>
        <taxon>Pentapetalae</taxon>
        <taxon>Caryophyllales</taxon>
        <taxon>Cactineae</taxon>
        <taxon>Cactaceae</taxon>
        <taxon>Opuntioideae</taxon>
        <taxon>Opuntia</taxon>
    </lineage>
</organism>
<dbReference type="EMBL" id="GISG01230728">
    <property type="protein sequence ID" value="MBA4666168.1"/>
    <property type="molecule type" value="Transcribed_RNA"/>
</dbReference>
<name>A0A7C9EN24_OPUST</name>
<reference evidence="1" key="2">
    <citation type="submission" date="2020-07" db="EMBL/GenBank/DDBJ databases">
        <authorList>
            <person name="Vera ALvarez R."/>
            <person name="Arias-Moreno D.M."/>
            <person name="Jimenez-Jacinto V."/>
            <person name="Jimenez-Bremont J.F."/>
            <person name="Swaminathan K."/>
            <person name="Moose S.P."/>
            <person name="Guerrero-Gonzalez M.L."/>
            <person name="Marino-Ramirez L."/>
            <person name="Landsman D."/>
            <person name="Rodriguez-Kessler M."/>
            <person name="Delgado-Sanchez P."/>
        </authorList>
    </citation>
    <scope>NUCLEOTIDE SEQUENCE</scope>
    <source>
        <tissue evidence="1">Cladode</tissue>
    </source>
</reference>
<reference evidence="1" key="1">
    <citation type="journal article" date="2013" name="J. Plant Res.">
        <title>Effect of fungi and light on seed germination of three Opuntia species from semiarid lands of central Mexico.</title>
        <authorList>
            <person name="Delgado-Sanchez P."/>
            <person name="Jimenez-Bremont J.F."/>
            <person name="Guerrero-Gonzalez Mde L."/>
            <person name="Flores J."/>
        </authorList>
    </citation>
    <scope>NUCLEOTIDE SEQUENCE</scope>
    <source>
        <tissue evidence="1">Cladode</tissue>
    </source>
</reference>
<sequence length="196" mass="20707">MTHTIVSPPGILLPTTALGVVSPAPPPLIAMLFPLISPAVASPELCPLILASSKTSKIFPLPSMDSQAHFHPPSLSYLTSDTLTSLPTSSMGHSPLLSPHLRPSNTLTFLVTQLVGLSPWLSLKCSNSGTSISDGITSPERSRKSTGGWATSKFFLCMRTSLVGGYLQRLGSLSFSRSFSLVGTLCLGPYHLNSDT</sequence>